<organism evidence="1 2">
    <name type="scientific">Holotrichia oblita</name>
    <name type="common">Chafer beetle</name>
    <dbReference type="NCBI Taxonomy" id="644536"/>
    <lineage>
        <taxon>Eukaryota</taxon>
        <taxon>Metazoa</taxon>
        <taxon>Ecdysozoa</taxon>
        <taxon>Arthropoda</taxon>
        <taxon>Hexapoda</taxon>
        <taxon>Insecta</taxon>
        <taxon>Pterygota</taxon>
        <taxon>Neoptera</taxon>
        <taxon>Endopterygota</taxon>
        <taxon>Coleoptera</taxon>
        <taxon>Polyphaga</taxon>
        <taxon>Scarabaeiformia</taxon>
        <taxon>Scarabaeidae</taxon>
        <taxon>Melolonthinae</taxon>
        <taxon>Holotrichia</taxon>
    </lineage>
</organism>
<dbReference type="Proteomes" id="UP001056778">
    <property type="component" value="Chromosome 6"/>
</dbReference>
<evidence type="ECO:0000313" key="2">
    <source>
        <dbReference type="Proteomes" id="UP001056778"/>
    </source>
</evidence>
<dbReference type="EMBL" id="CM043020">
    <property type="protein sequence ID" value="KAI4459398.1"/>
    <property type="molecule type" value="Genomic_DNA"/>
</dbReference>
<sequence length="353" mass="40517">MSPSLQRIEPRHLSSSHNNSQPPNHCGHRPVKEVKRVIEERQLGWLGHLHRMHENRPSKQVYEARVQGKNRIGRPRIQWEEQDSNWQGMYLMDPFNLAEAIVTVTVDGIATLDISKGYNFPLRTDEDESEVYDALKKRVEARYPETTSNLIRIDLSEGLSSLEEYPELQGIKTISPKKATYNFLKTTVEEDKNFLDELAFLNSIAEQIEKGTIELDSIPDIFWFKVSALHALSDLHGSNSSATKEAKQLLFETIQRLNEAFQKLYSGHVIVSVVTSDASHTRRIRRATARADEDYNLAEVYNDNYPVIFNIILWFGVAFVFSLLAITIFIASMDPGRDSIIYRMTSTRMKKDN</sequence>
<accession>A0ACB9SY24</accession>
<reference evidence="1" key="1">
    <citation type="submission" date="2022-04" db="EMBL/GenBank/DDBJ databases">
        <title>Chromosome-scale genome assembly of Holotrichia oblita Faldermann.</title>
        <authorList>
            <person name="Rongchong L."/>
        </authorList>
    </citation>
    <scope>NUCLEOTIDE SEQUENCE</scope>
    <source>
        <strain evidence="1">81SQS9</strain>
    </source>
</reference>
<protein>
    <submittedName>
        <fullName evidence="1">Renin receptor</fullName>
    </submittedName>
</protein>
<gene>
    <name evidence="1" type="ORF">MML48_6g00002920</name>
</gene>
<keyword evidence="2" id="KW-1185">Reference proteome</keyword>
<proteinExistence type="predicted"/>
<name>A0ACB9SY24_HOLOL</name>
<keyword evidence="1" id="KW-0675">Receptor</keyword>
<comment type="caution">
    <text evidence="1">The sequence shown here is derived from an EMBL/GenBank/DDBJ whole genome shotgun (WGS) entry which is preliminary data.</text>
</comment>
<evidence type="ECO:0000313" key="1">
    <source>
        <dbReference type="EMBL" id="KAI4459398.1"/>
    </source>
</evidence>